<organism evidence="3 4">
    <name type="scientific">Amycolatopsis australiensis</name>
    <dbReference type="NCBI Taxonomy" id="546364"/>
    <lineage>
        <taxon>Bacteria</taxon>
        <taxon>Bacillati</taxon>
        <taxon>Actinomycetota</taxon>
        <taxon>Actinomycetes</taxon>
        <taxon>Pseudonocardiales</taxon>
        <taxon>Pseudonocardiaceae</taxon>
        <taxon>Amycolatopsis</taxon>
    </lineage>
</organism>
<keyword evidence="2" id="KW-0812">Transmembrane</keyword>
<keyword evidence="4" id="KW-1185">Reference proteome</keyword>
<protein>
    <submittedName>
        <fullName evidence="3">Uncharacterized protein</fullName>
    </submittedName>
</protein>
<feature type="transmembrane region" description="Helical" evidence="2">
    <location>
        <begin position="38"/>
        <end position="60"/>
    </location>
</feature>
<sequence>MTQPNHPPTWPDQQPYRPLAYPDASPVPPPPKPVGRRIAIAVIGLLVAILAVTGFAYPGFFLHHHDPARTAAAPGSTSAPPTAPTSSAAAKTTIHMGSPEQLAEAKKLIAKFVDALNHDDAKAAGQLACPESASILGGQLIVAVEAPTNLAVADNEPEYEGAGFIGVRVGGTTNQHKVAGEILAWQPLTRAALCVRRLDLKW</sequence>
<evidence type="ECO:0000313" key="4">
    <source>
        <dbReference type="Proteomes" id="UP000182740"/>
    </source>
</evidence>
<feature type="compositionally biased region" description="Pro residues" evidence="1">
    <location>
        <begin position="1"/>
        <end position="10"/>
    </location>
</feature>
<dbReference type="STRING" id="546364.SAMN04489730_0172"/>
<accession>A0A1K1LRR7</accession>
<dbReference type="Proteomes" id="UP000182740">
    <property type="component" value="Unassembled WGS sequence"/>
</dbReference>
<gene>
    <name evidence="3" type="ORF">SAMN04489730_0172</name>
</gene>
<name>A0A1K1LRR7_9PSEU</name>
<evidence type="ECO:0000256" key="2">
    <source>
        <dbReference type="SAM" id="Phobius"/>
    </source>
</evidence>
<keyword evidence="2" id="KW-1133">Transmembrane helix</keyword>
<feature type="region of interest" description="Disordered" evidence="1">
    <location>
        <begin position="1"/>
        <end position="30"/>
    </location>
</feature>
<reference evidence="4" key="1">
    <citation type="submission" date="2016-11" db="EMBL/GenBank/DDBJ databases">
        <authorList>
            <person name="Varghese N."/>
            <person name="Submissions S."/>
        </authorList>
    </citation>
    <scope>NUCLEOTIDE SEQUENCE [LARGE SCALE GENOMIC DNA]</scope>
    <source>
        <strain evidence="4">DSM 44671</strain>
    </source>
</reference>
<evidence type="ECO:0000313" key="3">
    <source>
        <dbReference type="EMBL" id="SFW13572.1"/>
    </source>
</evidence>
<keyword evidence="2" id="KW-0472">Membrane</keyword>
<proteinExistence type="predicted"/>
<evidence type="ECO:0000256" key="1">
    <source>
        <dbReference type="SAM" id="MobiDB-lite"/>
    </source>
</evidence>
<dbReference type="AlphaFoldDB" id="A0A1K1LRR7"/>
<feature type="region of interest" description="Disordered" evidence="1">
    <location>
        <begin position="70"/>
        <end position="93"/>
    </location>
</feature>
<dbReference type="EMBL" id="FPJG01000002">
    <property type="protein sequence ID" value="SFW13572.1"/>
    <property type="molecule type" value="Genomic_DNA"/>
</dbReference>